<organism evidence="2 3">
    <name type="scientific">Gloeothece citriformis (strain PCC 7424)</name>
    <name type="common">Cyanothece sp. (strain PCC 7424)</name>
    <dbReference type="NCBI Taxonomy" id="65393"/>
    <lineage>
        <taxon>Bacteria</taxon>
        <taxon>Bacillati</taxon>
        <taxon>Cyanobacteriota</taxon>
        <taxon>Cyanophyceae</taxon>
        <taxon>Oscillatoriophycideae</taxon>
        <taxon>Chroococcales</taxon>
        <taxon>Aphanothecaceae</taxon>
        <taxon>Gloeothece</taxon>
        <taxon>Gloeothece citriformis</taxon>
    </lineage>
</organism>
<dbReference type="RefSeq" id="WP_015956556.1">
    <property type="nucleotide sequence ID" value="NC_011729.1"/>
</dbReference>
<dbReference type="eggNOG" id="COG0810">
    <property type="taxonomic scope" value="Bacteria"/>
</dbReference>
<sequence length="423" mass="48687">MSKIPPPPKPPLDNSHHLQELANYYRSLVDYYDKAKIFAATQLSYVEALLEPVFDEDVSIDIKSSVESSSKEGTSSLTRSEDPSITPENREPALLETSESENNNHDLTDTEDFTFPEVRQNEVFFPSQTFSLADEISEDQYEEELEDEEEFLNSSDFQETSENSNLITQLNDSEDIFTSSSLDLISEIETLLEHNRGKVLHIDYIIRKLYGLISPEELQKRSVSTLSILREGEDLGKWYEMPDSPNCWTIDIKEFPDLINRTEKLEISQGYQYLTTATVSQQLKMSKTWIIDKAKAYPNELREGIHYYRNPQGYYFWNETGIAVLEELLLRKTNKKLKPSQIPLLEPYEALSLLSAVKKVFDLFPEEIFNCDALVPLLYGDLSKPVAKVARNNLIKTLSQGKMKGLWERVPRKTGYYRAIKTN</sequence>
<dbReference type="KEGG" id="cyc:PCC7424_4611"/>
<dbReference type="OrthoDB" id="574731at2"/>
<feature type="region of interest" description="Disordered" evidence="1">
    <location>
        <begin position="64"/>
        <end position="110"/>
    </location>
</feature>
<accession>B7KBJ5</accession>
<dbReference type="EMBL" id="CP001291">
    <property type="protein sequence ID" value="ACK72973.1"/>
    <property type="molecule type" value="Genomic_DNA"/>
</dbReference>
<feature type="compositionally biased region" description="Low complexity" evidence="1">
    <location>
        <begin position="64"/>
        <end position="78"/>
    </location>
</feature>
<dbReference type="AlphaFoldDB" id="B7KBJ5"/>
<name>B7KBJ5_GLOC7</name>
<reference evidence="3" key="1">
    <citation type="journal article" date="2011" name="MBio">
        <title>Novel metabolic attributes of the genus Cyanothece, comprising a group of unicellular nitrogen-fixing Cyanobacteria.</title>
        <authorList>
            <person name="Bandyopadhyay A."/>
            <person name="Elvitigala T."/>
            <person name="Welsh E."/>
            <person name="Stockel J."/>
            <person name="Liberton M."/>
            <person name="Min H."/>
            <person name="Sherman L.A."/>
            <person name="Pakrasi H.B."/>
        </authorList>
    </citation>
    <scope>NUCLEOTIDE SEQUENCE [LARGE SCALE GENOMIC DNA]</scope>
    <source>
        <strain evidence="3">PCC 7424</strain>
    </source>
</reference>
<evidence type="ECO:0000313" key="2">
    <source>
        <dbReference type="EMBL" id="ACK72973.1"/>
    </source>
</evidence>
<proteinExistence type="predicted"/>
<dbReference type="Proteomes" id="UP000002384">
    <property type="component" value="Chromosome"/>
</dbReference>
<protein>
    <submittedName>
        <fullName evidence="2">Uncharacterized protein</fullName>
    </submittedName>
</protein>
<evidence type="ECO:0000313" key="3">
    <source>
        <dbReference type="Proteomes" id="UP000002384"/>
    </source>
</evidence>
<gene>
    <name evidence="2" type="ordered locus">PCC7424_4611</name>
</gene>
<dbReference type="STRING" id="65393.PCC7424_4611"/>
<evidence type="ECO:0000256" key="1">
    <source>
        <dbReference type="SAM" id="MobiDB-lite"/>
    </source>
</evidence>
<keyword evidence="3" id="KW-1185">Reference proteome</keyword>
<dbReference type="HOGENOM" id="CLU_047365_0_0_3"/>